<dbReference type="InterPro" id="IPR045086">
    <property type="entry name" value="OBG_GTPase"/>
</dbReference>
<comment type="subunit">
    <text evidence="9">Monomer.</text>
</comment>
<dbReference type="GO" id="GO:0005737">
    <property type="term" value="C:cytoplasm"/>
    <property type="evidence" value="ECO:0007669"/>
    <property type="project" value="UniProtKB-SubCell"/>
</dbReference>
<comment type="caution">
    <text evidence="13">The sequence shown here is derived from an EMBL/GenBank/DDBJ whole genome shotgun (WGS) entry which is preliminary data.</text>
</comment>
<dbReference type="Gene3D" id="3.40.50.300">
    <property type="entry name" value="P-loop containing nucleotide triphosphate hydrolases"/>
    <property type="match status" value="1"/>
</dbReference>
<dbReference type="STRING" id="303541.JF72_06300"/>
<feature type="binding site" evidence="9">
    <location>
        <position position="194"/>
    </location>
    <ligand>
        <name>Mg(2+)</name>
        <dbReference type="ChEBI" id="CHEBI:18420"/>
    </ligand>
</feature>
<dbReference type="PROSITE" id="PS00905">
    <property type="entry name" value="GTP1_OBG"/>
    <property type="match status" value="1"/>
</dbReference>
<evidence type="ECO:0000259" key="10">
    <source>
        <dbReference type="PROSITE" id="PS51710"/>
    </source>
</evidence>
<dbReference type="NCBIfam" id="TIGR02729">
    <property type="entry name" value="Obg_CgtA"/>
    <property type="match status" value="1"/>
</dbReference>
<feature type="binding site" evidence="9">
    <location>
        <begin position="214"/>
        <end position="217"/>
    </location>
    <ligand>
        <name>GTP</name>
        <dbReference type="ChEBI" id="CHEBI:37565"/>
    </ligand>
</feature>
<protein>
    <recommendedName>
        <fullName evidence="9">GTPase Obg</fullName>
        <ecNumber evidence="9">3.6.5.-</ecNumber>
    </recommendedName>
    <alternativeName>
        <fullName evidence="9">GTP-binding protein Obg</fullName>
    </alternativeName>
</protein>
<dbReference type="PROSITE" id="PS51710">
    <property type="entry name" value="G_OBG"/>
    <property type="match status" value="1"/>
</dbReference>
<feature type="binding site" evidence="9">
    <location>
        <begin position="192"/>
        <end position="196"/>
    </location>
    <ligand>
        <name>GTP</name>
        <dbReference type="ChEBI" id="CHEBI:37565"/>
    </ligand>
</feature>
<feature type="binding site" evidence="9">
    <location>
        <begin position="167"/>
        <end position="174"/>
    </location>
    <ligand>
        <name>GTP</name>
        <dbReference type="ChEBI" id="CHEBI:37565"/>
    </ligand>
</feature>
<dbReference type="PIRSF" id="PIRSF002401">
    <property type="entry name" value="GTP_bd_Obg/CgtA"/>
    <property type="match status" value="1"/>
</dbReference>
<evidence type="ECO:0000256" key="3">
    <source>
        <dbReference type="ARBA" id="ARBA00022490"/>
    </source>
</evidence>
<dbReference type="Proteomes" id="UP000033682">
    <property type="component" value="Unassembled WGS sequence"/>
</dbReference>
<evidence type="ECO:0000256" key="7">
    <source>
        <dbReference type="ARBA" id="ARBA00022842"/>
    </source>
</evidence>
<dbReference type="FunFam" id="2.70.210.12:FF:000001">
    <property type="entry name" value="GTPase Obg"/>
    <property type="match status" value="1"/>
</dbReference>
<feature type="binding site" evidence="9">
    <location>
        <begin position="284"/>
        <end position="287"/>
    </location>
    <ligand>
        <name>GTP</name>
        <dbReference type="ChEBI" id="CHEBI:37565"/>
    </ligand>
</feature>
<evidence type="ECO:0000256" key="5">
    <source>
        <dbReference type="ARBA" id="ARBA00022741"/>
    </source>
</evidence>
<dbReference type="EC" id="3.6.5.-" evidence="9"/>
<dbReference type="HAMAP" id="MF_01454">
    <property type="entry name" value="GTPase_Obg"/>
    <property type="match status" value="1"/>
</dbReference>
<dbReference type="SUPFAM" id="SSF102741">
    <property type="entry name" value="Obg GTP-binding protein C-terminal domain"/>
    <property type="match status" value="1"/>
</dbReference>
<evidence type="ECO:0000256" key="6">
    <source>
        <dbReference type="ARBA" id="ARBA00022801"/>
    </source>
</evidence>
<dbReference type="PRINTS" id="PR00326">
    <property type="entry name" value="GTP1OBG"/>
</dbReference>
<feature type="binding site" evidence="9">
    <location>
        <position position="174"/>
    </location>
    <ligand>
        <name>Mg(2+)</name>
        <dbReference type="ChEBI" id="CHEBI:18420"/>
    </ligand>
</feature>
<dbReference type="Gene3D" id="2.70.210.12">
    <property type="entry name" value="GTP1/OBG domain"/>
    <property type="match status" value="1"/>
</dbReference>
<keyword evidence="4 9" id="KW-0479">Metal-binding</keyword>
<accession>A0A0F4LS11</accession>
<feature type="domain" description="Obg" evidence="12">
    <location>
        <begin position="2"/>
        <end position="160"/>
    </location>
</feature>
<dbReference type="RefSeq" id="WP_046306795.1">
    <property type="nucleotide sequence ID" value="NZ_BMCV01000001.1"/>
</dbReference>
<dbReference type="InterPro" id="IPR006074">
    <property type="entry name" value="GTP1-OBG_CS"/>
</dbReference>
<evidence type="ECO:0000256" key="4">
    <source>
        <dbReference type="ARBA" id="ARBA00022723"/>
    </source>
</evidence>
<feature type="binding site" evidence="9">
    <location>
        <begin position="315"/>
        <end position="317"/>
    </location>
    <ligand>
        <name>GTP</name>
        <dbReference type="ChEBI" id="CHEBI:37565"/>
    </ligand>
</feature>
<keyword evidence="8 9" id="KW-0342">GTP-binding</keyword>
<dbReference type="PROSITE" id="PS51883">
    <property type="entry name" value="OBG"/>
    <property type="match status" value="1"/>
</dbReference>
<feature type="domain" description="OBG-type G" evidence="10">
    <location>
        <begin position="161"/>
        <end position="334"/>
    </location>
</feature>
<dbReference type="InterPro" id="IPR036726">
    <property type="entry name" value="GTP1_OBG_dom_sf"/>
</dbReference>
<keyword evidence="5 9" id="KW-0547">Nucleotide-binding</keyword>
<dbReference type="InterPro" id="IPR036346">
    <property type="entry name" value="GTP-bd_prot_GTP1/OBG_C_sf"/>
</dbReference>
<keyword evidence="14" id="KW-1185">Reference proteome</keyword>
<sequence>MPTFVDQTKIEVQAGKGGDGMVAFRHEKYVPNGGPAGGDGGRGGSIIFVADSGLRTLMDFRYRRKFKAESGENGRIKSQYGRGAKDLYLRVPIGTTVYDFDTNEEIGDLTENKQELVVARGGRGGRGNIHFATSVNTAPEIAENGEPGEDRVLRLELKVLADVGLVGFPSVGKSTLLSVVTKAKPKIASYSFTTLTPNLGMVILPDGRDFSMADLPGLIEGASQGVGLGIQFLRHIERTKVILHLVSMDPENGRDALEDYQKIRKELLLYDEELKNKKELIVATQLDIPGSEEKLAEFKENLKEAGITEPVYAISSVTHQGVDVLMQDTASLVEKVEKEKAQEEPKAVQKVKEYRYSSPKKNEFTVIKLEDHVFEIKGESLENLVKRTNLDYQDGVVRLARKLKNLGVDEALREKGAVDGDDVIIGTFNFEFVQ</sequence>
<dbReference type="InterPro" id="IPR006169">
    <property type="entry name" value="GTP1_OBG_dom"/>
</dbReference>
<dbReference type="NCBIfam" id="NF008956">
    <property type="entry name" value="PRK12299.1"/>
    <property type="match status" value="1"/>
</dbReference>
<dbReference type="PANTHER" id="PTHR11702:SF31">
    <property type="entry name" value="MITOCHONDRIAL RIBOSOME-ASSOCIATED GTPASE 2"/>
    <property type="match status" value="1"/>
</dbReference>
<comment type="function">
    <text evidence="9">An essential GTPase which binds GTP, GDP and possibly (p)ppGpp with moderate affinity, with high nucleotide exchange rates and a fairly low GTP hydrolysis rate. Plays a role in control of the cell cycle, stress response, ribosome biogenesis and in those bacteria that undergo differentiation, in morphogenesis control.</text>
</comment>
<dbReference type="AlphaFoldDB" id="A0A0F4LS11"/>
<dbReference type="Gene3D" id="3.30.300.350">
    <property type="entry name" value="GTP-binding protein OBG, C-terminal domain"/>
    <property type="match status" value="1"/>
</dbReference>
<dbReference type="GO" id="GO:0000287">
    <property type="term" value="F:magnesium ion binding"/>
    <property type="evidence" value="ECO:0007669"/>
    <property type="project" value="InterPro"/>
</dbReference>
<feature type="domain" description="OCT" evidence="11">
    <location>
        <begin position="356"/>
        <end position="434"/>
    </location>
</feature>
<evidence type="ECO:0000259" key="12">
    <source>
        <dbReference type="PROSITE" id="PS51883"/>
    </source>
</evidence>
<gene>
    <name evidence="13" type="primary">obgE</name>
    <name evidence="9" type="synonym">obg</name>
    <name evidence="13" type="ORF">JF72_06300</name>
</gene>
<dbReference type="CDD" id="cd01898">
    <property type="entry name" value="Obg"/>
    <property type="match status" value="1"/>
</dbReference>
<dbReference type="InterPro" id="IPR014100">
    <property type="entry name" value="GTP-bd_Obg/CgtA"/>
</dbReference>
<dbReference type="EMBL" id="JXLG01000005">
    <property type="protein sequence ID" value="KJY61350.1"/>
    <property type="molecule type" value="Genomic_DNA"/>
</dbReference>
<evidence type="ECO:0000256" key="9">
    <source>
        <dbReference type="HAMAP-Rule" id="MF_01454"/>
    </source>
</evidence>
<dbReference type="SUPFAM" id="SSF52540">
    <property type="entry name" value="P-loop containing nucleoside triphosphate hydrolases"/>
    <property type="match status" value="1"/>
</dbReference>
<dbReference type="PATRIC" id="fig|303541.3.peg.786"/>
<dbReference type="Pfam" id="PF01926">
    <property type="entry name" value="MMR_HSR1"/>
    <property type="match status" value="1"/>
</dbReference>
<evidence type="ECO:0000259" key="11">
    <source>
        <dbReference type="PROSITE" id="PS51881"/>
    </source>
</evidence>
<evidence type="ECO:0000313" key="14">
    <source>
        <dbReference type="Proteomes" id="UP000033682"/>
    </source>
</evidence>
<dbReference type="GO" id="GO:0003924">
    <property type="term" value="F:GTPase activity"/>
    <property type="evidence" value="ECO:0007669"/>
    <property type="project" value="UniProtKB-UniRule"/>
</dbReference>
<comment type="similarity">
    <text evidence="2 9">Belongs to the TRAFAC class OBG-HflX-like GTPase superfamily. OBG GTPase family.</text>
</comment>
<dbReference type="NCBIfam" id="TIGR03595">
    <property type="entry name" value="Obg_CgtA_exten"/>
    <property type="match status" value="1"/>
</dbReference>
<dbReference type="PANTHER" id="PTHR11702">
    <property type="entry name" value="DEVELOPMENTALLY REGULATED GTP-BINDING PROTEIN-RELATED"/>
    <property type="match status" value="1"/>
</dbReference>
<dbReference type="NCBIfam" id="NF008954">
    <property type="entry name" value="PRK12296.1"/>
    <property type="match status" value="1"/>
</dbReference>
<dbReference type="GO" id="GO:0005525">
    <property type="term" value="F:GTP binding"/>
    <property type="evidence" value="ECO:0007669"/>
    <property type="project" value="UniProtKB-UniRule"/>
</dbReference>
<dbReference type="InterPro" id="IPR015349">
    <property type="entry name" value="OCT_dom"/>
</dbReference>
<proteinExistence type="inferred from homology"/>
<dbReference type="GO" id="GO:0042254">
    <property type="term" value="P:ribosome biogenesis"/>
    <property type="evidence" value="ECO:0007669"/>
    <property type="project" value="UniProtKB-UniRule"/>
</dbReference>
<dbReference type="Pfam" id="PF01018">
    <property type="entry name" value="GTP1_OBG"/>
    <property type="match status" value="1"/>
</dbReference>
<dbReference type="HOGENOM" id="CLU_011747_2_1_9"/>
<comment type="subcellular location">
    <subcellularLocation>
        <location evidence="9">Cytoplasm</location>
    </subcellularLocation>
</comment>
<evidence type="ECO:0000313" key="13">
    <source>
        <dbReference type="EMBL" id="KJY61350.1"/>
    </source>
</evidence>
<evidence type="ECO:0000256" key="8">
    <source>
        <dbReference type="ARBA" id="ARBA00023134"/>
    </source>
</evidence>
<name>A0A0F4LS11_9LACO</name>
<dbReference type="InterPro" id="IPR006073">
    <property type="entry name" value="GTP-bd"/>
</dbReference>
<organism evidence="13 14">
    <name type="scientific">Lactobacillus apis</name>
    <dbReference type="NCBI Taxonomy" id="303541"/>
    <lineage>
        <taxon>Bacteria</taxon>
        <taxon>Bacillati</taxon>
        <taxon>Bacillota</taxon>
        <taxon>Bacilli</taxon>
        <taxon>Lactobacillales</taxon>
        <taxon>Lactobacillaceae</taxon>
        <taxon>Lactobacillus</taxon>
    </lineage>
</organism>
<dbReference type="SUPFAM" id="SSF82051">
    <property type="entry name" value="Obg GTP-binding protein N-terminal domain"/>
    <property type="match status" value="1"/>
</dbReference>
<dbReference type="InterPro" id="IPR031167">
    <property type="entry name" value="G_OBG"/>
</dbReference>
<keyword evidence="7 9" id="KW-0460">Magnesium</keyword>
<dbReference type="OrthoDB" id="9807318at2"/>
<reference evidence="13 14" key="1">
    <citation type="submission" date="2015-01" db="EMBL/GenBank/DDBJ databases">
        <title>Comparative genomics of the lactic acid bacteria isolated from the honey bee gut.</title>
        <authorList>
            <person name="Ellegaard K.M."/>
            <person name="Tamarit D."/>
            <person name="Javelind E."/>
            <person name="Olofsson T."/>
            <person name="Andersson S.G."/>
            <person name="Vasquez A."/>
        </authorList>
    </citation>
    <scope>NUCLEOTIDE SEQUENCE [LARGE SCALE GENOMIC DNA]</scope>
    <source>
        <strain evidence="13 14">Hma11</strain>
    </source>
</reference>
<evidence type="ECO:0000256" key="1">
    <source>
        <dbReference type="ARBA" id="ARBA00001946"/>
    </source>
</evidence>
<dbReference type="InterPro" id="IPR027417">
    <property type="entry name" value="P-loop_NTPase"/>
</dbReference>
<evidence type="ECO:0000256" key="2">
    <source>
        <dbReference type="ARBA" id="ARBA00007699"/>
    </source>
</evidence>
<keyword evidence="3 9" id="KW-0963">Cytoplasm</keyword>
<dbReference type="PROSITE" id="PS51881">
    <property type="entry name" value="OCT"/>
    <property type="match status" value="1"/>
</dbReference>
<dbReference type="NCBIfam" id="NF008955">
    <property type="entry name" value="PRK12297.1"/>
    <property type="match status" value="1"/>
</dbReference>
<comment type="cofactor">
    <cofactor evidence="1 9">
        <name>Mg(2+)</name>
        <dbReference type="ChEBI" id="CHEBI:18420"/>
    </cofactor>
</comment>
<dbReference type="Pfam" id="PF09269">
    <property type="entry name" value="DUF1967"/>
    <property type="match status" value="1"/>
</dbReference>
<keyword evidence="6 9" id="KW-0378">Hydrolase</keyword>